<accession>A0ABV5EZZ6</accession>
<dbReference type="SUPFAM" id="SSF56935">
    <property type="entry name" value="Porins"/>
    <property type="match status" value="1"/>
</dbReference>
<dbReference type="InterPro" id="IPR023996">
    <property type="entry name" value="TonB-dep_OMP_SusC/RagA"/>
</dbReference>
<dbReference type="NCBIfam" id="TIGR04056">
    <property type="entry name" value="OMP_RagA_SusC"/>
    <property type="match status" value="1"/>
</dbReference>
<feature type="domain" description="TonB-dependent receptor plug" evidence="1">
    <location>
        <begin position="59"/>
        <end position="135"/>
    </location>
</feature>
<name>A0ABV5EZZ6_9FLAO</name>
<gene>
    <name evidence="2" type="ORF">ACFFVB_06580</name>
</gene>
<dbReference type="Gene3D" id="2.170.130.10">
    <property type="entry name" value="TonB-dependent receptor, plug domain"/>
    <property type="match status" value="1"/>
</dbReference>
<dbReference type="InterPro" id="IPR012910">
    <property type="entry name" value="Plug_dom"/>
</dbReference>
<keyword evidence="3" id="KW-1185">Reference proteome</keyword>
<dbReference type="EMBL" id="JBHMEZ010000003">
    <property type="protein sequence ID" value="MFB9052744.1"/>
    <property type="molecule type" value="Genomic_DNA"/>
</dbReference>
<comment type="caution">
    <text evidence="2">The sequence shown here is derived from an EMBL/GenBank/DDBJ whole genome shotgun (WGS) entry which is preliminary data.</text>
</comment>
<dbReference type="Proteomes" id="UP001589605">
    <property type="component" value="Unassembled WGS sequence"/>
</dbReference>
<dbReference type="RefSeq" id="WP_382381924.1">
    <property type="nucleotide sequence ID" value="NZ_JBHMEZ010000003.1"/>
</dbReference>
<dbReference type="Pfam" id="PF07715">
    <property type="entry name" value="Plug"/>
    <property type="match status" value="1"/>
</dbReference>
<evidence type="ECO:0000313" key="2">
    <source>
        <dbReference type="EMBL" id="MFB9052744.1"/>
    </source>
</evidence>
<dbReference type="InterPro" id="IPR037066">
    <property type="entry name" value="Plug_dom_sf"/>
</dbReference>
<evidence type="ECO:0000259" key="1">
    <source>
        <dbReference type="Pfam" id="PF07715"/>
    </source>
</evidence>
<proteinExistence type="predicted"/>
<protein>
    <submittedName>
        <fullName evidence="2">SusC/RagA family TonB-linked outer membrane protein</fullName>
    </submittedName>
</protein>
<reference evidence="2 3" key="1">
    <citation type="submission" date="2024-09" db="EMBL/GenBank/DDBJ databases">
        <authorList>
            <person name="Sun Q."/>
            <person name="Mori K."/>
        </authorList>
    </citation>
    <scope>NUCLEOTIDE SEQUENCE [LARGE SCALE GENOMIC DNA]</scope>
    <source>
        <strain evidence="2 3">CECT 8286</strain>
    </source>
</reference>
<evidence type="ECO:0000313" key="3">
    <source>
        <dbReference type="Proteomes" id="UP001589605"/>
    </source>
</evidence>
<sequence length="931" mass="103766">MKLTITELKFFIFCLLNAIFINISVAQNTQVIGLVANDSLQKQNKDEMLTTPFGVFNLTNSTGAVFRVSGEQLRKTPGDNLSEALRGRVPGLRIVRGTNTPGEDGGYSYILNGGTPYVLIDGQPRGLEVDLREVEEVIVLSDATFNSLLGNLGDNGLIYVITKGGKISKPVIEFNYQQGVNTPTRMPELLSASEYASVINQAANNDGLGNIYSQDAINAYNNGFDPINYPNIDRQDTYLLSSSPSNLFSLNVYGGKENVTYGAFVGYSDWKGLEKVGDQIKGRNITFRTKINARINDMLTTHASVYGKFSKNERPIINADAMFNAISTTPANAFPLKVGDSAYVVSNEFNTNVLSELVDGGSRTDYTANMVFDLGLDFDFEKYVKGLKYSTYIMMRTYNAQTLSTNNTPALYTLGTRQNEAGLDYLGLNLFAEESIDLTIGRSNAGIQRNMAYGGNLNYYKDMNKSTLNLNFSHLLYYEPNRESTQPDKRNLTFNLNGEFALLKKYVFFANLNSSSSSKFIGNNRTNLFPTIGASWIASNEDFLKDSKTIDFLKFRTSFGQVGTEYTASTFYYLDTWGGGRNNGTIYLGSGNNTQDDFGYWLSTTGNEDIDWVVYNQMFAGVELSMFKKLTLGFNYFNIDIQDQVIKASELYADALGSDAYLPQLNFTRRNNRGFNSNITFNDNIGTFKYYVGVNAGFNKIVGEKISEVPYPDQYRLQEGESQDNIIGYVSDGLFTAENIGDALPQFGDVQVGDVRYVDQNGDNVIDIRDQRAIGNSTPRFNYGINVGMEFKGFNFDVVGVGVSGYDVNLNSYDYYKHNGLRSYTSNVNNNLPNGNANPRLSTRTSINNYKNSDYWLVDGSYFRISNLELGYTFPERIIANGPFANVKLYFSGTNLALFSKMKDLDPEDPKAGVYEYPMMRTIVFGASLNF</sequence>
<organism evidence="2 3">
    <name type="scientific">Formosa undariae</name>
    <dbReference type="NCBI Taxonomy" id="1325436"/>
    <lineage>
        <taxon>Bacteria</taxon>
        <taxon>Pseudomonadati</taxon>
        <taxon>Bacteroidota</taxon>
        <taxon>Flavobacteriia</taxon>
        <taxon>Flavobacteriales</taxon>
        <taxon>Flavobacteriaceae</taxon>
        <taxon>Formosa</taxon>
    </lineage>
</organism>